<gene>
    <name evidence="1" type="ORF">K1X11_008135</name>
</gene>
<evidence type="ECO:0008006" key="3">
    <source>
        <dbReference type="Google" id="ProtNLM"/>
    </source>
</evidence>
<protein>
    <recommendedName>
        <fullName evidence="3">Transglutaminase-like domain-containing protein</fullName>
    </recommendedName>
</protein>
<dbReference type="Proteomes" id="UP000738431">
    <property type="component" value="Chromosome"/>
</dbReference>
<reference evidence="1 2" key="1">
    <citation type="submission" date="2021-08" db="EMBL/GenBank/DDBJ databases">
        <authorList>
            <person name="Zhang D."/>
            <person name="Zhang A."/>
            <person name="Wang L."/>
        </authorList>
    </citation>
    <scope>NUCLEOTIDE SEQUENCE [LARGE SCALE GENOMIC DNA]</scope>
    <source>
        <strain evidence="1 2">WL0086</strain>
    </source>
</reference>
<evidence type="ECO:0000313" key="2">
    <source>
        <dbReference type="Proteomes" id="UP000738431"/>
    </source>
</evidence>
<dbReference type="EMBL" id="CP139781">
    <property type="protein sequence ID" value="WRQ89375.1"/>
    <property type="molecule type" value="Genomic_DNA"/>
</dbReference>
<reference evidence="1 2" key="2">
    <citation type="submission" date="2023-12" db="EMBL/GenBank/DDBJ databases">
        <title>Description of an unclassified Opitutus bacterium of Verrucomicrobiota.</title>
        <authorList>
            <person name="Zhang D.-F."/>
        </authorList>
    </citation>
    <scope>NUCLEOTIDE SEQUENCE [LARGE SCALE GENOMIC DNA]</scope>
    <source>
        <strain evidence="1 2">WL0086</strain>
    </source>
</reference>
<sequence>MSTQAHHVIAGADLRRALYRRYLRTPLKPPFMGNKTYHCVTVEWVDRVFAPYLKELQWSLNKDTWRQRGNQCEHFAMRTVMAAVDCLDVAAQQDESITAESIAIGLLPYTQDRNGSGHAIVTWFIGGEFSEWEPQTQRWVTLSPAERASAYTPIFL</sequence>
<name>A0ABZ1CDC7_9BACT</name>
<accession>A0ABZ1CDC7</accession>
<organism evidence="1 2">
    <name type="scientific">Actomonas aquatica</name>
    <dbReference type="NCBI Taxonomy" id="2866162"/>
    <lineage>
        <taxon>Bacteria</taxon>
        <taxon>Pseudomonadati</taxon>
        <taxon>Verrucomicrobiota</taxon>
        <taxon>Opitutia</taxon>
        <taxon>Opitutales</taxon>
        <taxon>Opitutaceae</taxon>
        <taxon>Actomonas</taxon>
    </lineage>
</organism>
<keyword evidence="2" id="KW-1185">Reference proteome</keyword>
<proteinExistence type="predicted"/>
<dbReference type="RefSeq" id="WP_221029934.1">
    <property type="nucleotide sequence ID" value="NZ_CP139781.1"/>
</dbReference>
<evidence type="ECO:0000313" key="1">
    <source>
        <dbReference type="EMBL" id="WRQ89375.1"/>
    </source>
</evidence>